<feature type="region of interest" description="Disordered" evidence="8">
    <location>
        <begin position="1"/>
        <end position="22"/>
    </location>
</feature>
<dbReference type="GO" id="GO:0000981">
    <property type="term" value="F:DNA-binding transcription factor activity, RNA polymerase II-specific"/>
    <property type="evidence" value="ECO:0007669"/>
    <property type="project" value="TreeGrafter"/>
</dbReference>
<dbReference type="GO" id="GO:0061564">
    <property type="term" value="P:axon development"/>
    <property type="evidence" value="ECO:0007669"/>
    <property type="project" value="TreeGrafter"/>
</dbReference>
<dbReference type="EMBL" id="OC002052">
    <property type="protein sequence ID" value="CAD7261189.1"/>
    <property type="molecule type" value="Genomic_DNA"/>
</dbReference>
<dbReference type="PANTHER" id="PTHR19290">
    <property type="entry name" value="BASIC HELIX-LOOP-HELIX PROTEIN NEUROGENIN-RELATED"/>
    <property type="match status" value="1"/>
</dbReference>
<evidence type="ECO:0000256" key="2">
    <source>
        <dbReference type="ARBA" id="ARBA00022782"/>
    </source>
</evidence>
<evidence type="ECO:0000256" key="7">
    <source>
        <dbReference type="ARBA" id="ARBA00023242"/>
    </source>
</evidence>
<evidence type="ECO:0000256" key="3">
    <source>
        <dbReference type="ARBA" id="ARBA00022902"/>
    </source>
</evidence>
<dbReference type="AlphaFoldDB" id="A0A7R9FZX0"/>
<dbReference type="InterPro" id="IPR036638">
    <property type="entry name" value="HLH_DNA-bd_sf"/>
</dbReference>
<dbReference type="GO" id="GO:0045944">
    <property type="term" value="P:positive regulation of transcription by RNA polymerase II"/>
    <property type="evidence" value="ECO:0007669"/>
    <property type="project" value="TreeGrafter"/>
</dbReference>
<accession>A0A7R9FZX0</accession>
<dbReference type="GO" id="GO:0046983">
    <property type="term" value="F:protein dimerization activity"/>
    <property type="evidence" value="ECO:0007669"/>
    <property type="project" value="InterPro"/>
</dbReference>
<dbReference type="CDD" id="cd11428">
    <property type="entry name" value="bHLH_TS_NGN"/>
    <property type="match status" value="1"/>
</dbReference>
<keyword evidence="1" id="KW-0217">Developmental protein</keyword>
<keyword evidence="7" id="KW-0539">Nucleus</keyword>
<evidence type="ECO:0000313" key="10">
    <source>
        <dbReference type="EMBL" id="CAD7261189.1"/>
    </source>
</evidence>
<evidence type="ECO:0000259" key="9">
    <source>
        <dbReference type="PROSITE" id="PS50888"/>
    </source>
</evidence>
<keyword evidence="3" id="KW-0524">Neurogenesis</keyword>
<evidence type="ECO:0000256" key="1">
    <source>
        <dbReference type="ARBA" id="ARBA00022473"/>
    </source>
</evidence>
<keyword evidence="4" id="KW-0805">Transcription regulation</keyword>
<feature type="compositionally biased region" description="Basic and acidic residues" evidence="8">
    <location>
        <begin position="8"/>
        <end position="22"/>
    </location>
</feature>
<proteinExistence type="predicted"/>
<dbReference type="InterPro" id="IPR011598">
    <property type="entry name" value="bHLH_dom"/>
</dbReference>
<dbReference type="PROSITE" id="PS50888">
    <property type="entry name" value="BHLH"/>
    <property type="match status" value="1"/>
</dbReference>
<feature type="compositionally biased region" description="Low complexity" evidence="8">
    <location>
        <begin position="62"/>
        <end position="74"/>
    </location>
</feature>
<dbReference type="GO" id="GO:0007423">
    <property type="term" value="P:sensory organ development"/>
    <property type="evidence" value="ECO:0007669"/>
    <property type="project" value="TreeGrafter"/>
</dbReference>
<evidence type="ECO:0000256" key="4">
    <source>
        <dbReference type="ARBA" id="ARBA00023015"/>
    </source>
</evidence>
<dbReference type="InterPro" id="IPR050359">
    <property type="entry name" value="bHLH_transcription_factors"/>
</dbReference>
<evidence type="ECO:0000256" key="8">
    <source>
        <dbReference type="SAM" id="MobiDB-lite"/>
    </source>
</evidence>
<gene>
    <name evidence="10" type="ORF">TSIB3V08_LOCUS5335</name>
</gene>
<dbReference type="Gene3D" id="4.10.280.10">
    <property type="entry name" value="Helix-loop-helix DNA-binding domain"/>
    <property type="match status" value="1"/>
</dbReference>
<keyword evidence="5" id="KW-0238">DNA-binding</keyword>
<dbReference type="FunFam" id="4.10.280.10:FF:000006">
    <property type="entry name" value="Neurogenic differentiation factor"/>
    <property type="match status" value="1"/>
</dbReference>
<keyword evidence="2" id="KW-0221">Differentiation</keyword>
<dbReference type="Pfam" id="PF00010">
    <property type="entry name" value="HLH"/>
    <property type="match status" value="1"/>
</dbReference>
<dbReference type="SMART" id="SM00353">
    <property type="entry name" value="HLH"/>
    <property type="match status" value="1"/>
</dbReference>
<name>A0A7R9FZX0_TIMSH</name>
<feature type="compositionally biased region" description="Polar residues" evidence="8">
    <location>
        <begin position="80"/>
        <end position="89"/>
    </location>
</feature>
<feature type="region of interest" description="Disordered" evidence="8">
    <location>
        <begin position="55"/>
        <end position="89"/>
    </location>
</feature>
<sequence length="287" mass="32486">MLVKKISVSRESRLDTSEISESGKEKNYNLKLVNLKSEAFEKAPNLEDDTCKHIIHSKQDSGSKSSRRNSIIKIKSGRRTSSIKNRNPTQIKKHRRMKANDRERNRMHMLNDALDRLRRVLPTFPEDTKLTKIETLRFAHNYIWALSETVRMIQNTSLGDVTTAYGEGVTLNVGSVTVSIGGDHGNMITSSTGSCATAHQRRCSMLGERGEQATNSSLHKLHESQTEDWLLEQDSSSSLNGNHFHNISNHSQEHHDVGQCYLLSRNSMDLNTNYTPCSILPSLYDYL</sequence>
<evidence type="ECO:0000256" key="6">
    <source>
        <dbReference type="ARBA" id="ARBA00023163"/>
    </source>
</evidence>
<dbReference type="GO" id="GO:0070888">
    <property type="term" value="F:E-box binding"/>
    <property type="evidence" value="ECO:0007669"/>
    <property type="project" value="TreeGrafter"/>
</dbReference>
<feature type="domain" description="BHLH" evidence="9">
    <location>
        <begin position="94"/>
        <end position="146"/>
    </location>
</feature>
<keyword evidence="6" id="KW-0804">Transcription</keyword>
<evidence type="ECO:0000256" key="5">
    <source>
        <dbReference type="ARBA" id="ARBA00023125"/>
    </source>
</evidence>
<dbReference type="SUPFAM" id="SSF47459">
    <property type="entry name" value="HLH, helix-loop-helix DNA-binding domain"/>
    <property type="match status" value="1"/>
</dbReference>
<dbReference type="GO" id="GO:0005634">
    <property type="term" value="C:nucleus"/>
    <property type="evidence" value="ECO:0007669"/>
    <property type="project" value="TreeGrafter"/>
</dbReference>
<dbReference type="PANTHER" id="PTHR19290:SF163">
    <property type="entry name" value="BASIC HELIX-LOOP-HELIX NEURAL TRANSCRIPTION FACTOR TAP"/>
    <property type="match status" value="1"/>
</dbReference>
<organism evidence="10">
    <name type="scientific">Timema shepardi</name>
    <name type="common">Walking stick</name>
    <dbReference type="NCBI Taxonomy" id="629360"/>
    <lineage>
        <taxon>Eukaryota</taxon>
        <taxon>Metazoa</taxon>
        <taxon>Ecdysozoa</taxon>
        <taxon>Arthropoda</taxon>
        <taxon>Hexapoda</taxon>
        <taxon>Insecta</taxon>
        <taxon>Pterygota</taxon>
        <taxon>Neoptera</taxon>
        <taxon>Polyneoptera</taxon>
        <taxon>Phasmatodea</taxon>
        <taxon>Timematodea</taxon>
        <taxon>Timematoidea</taxon>
        <taxon>Timematidae</taxon>
        <taxon>Timema</taxon>
    </lineage>
</organism>
<protein>
    <recommendedName>
        <fullName evidence="9">BHLH domain-containing protein</fullName>
    </recommendedName>
</protein>
<reference evidence="10" key="1">
    <citation type="submission" date="2020-11" db="EMBL/GenBank/DDBJ databases">
        <authorList>
            <person name="Tran Van P."/>
        </authorList>
    </citation>
    <scope>NUCLEOTIDE SEQUENCE</scope>
</reference>